<sequence>MRKVSLWHLGSIREKDKENQKIMLRRFYCKTREGLADGLKIYLNSKEWNFLSDKTRIPVIFDYAKYKMKK</sequence>
<accession>A0A2H9T6Q8</accession>
<evidence type="ECO:0000313" key="1">
    <source>
        <dbReference type="EMBL" id="PJE78879.1"/>
    </source>
</evidence>
<name>A0A2H9T6Q8_9ZZZZ</name>
<proteinExistence type="predicted"/>
<dbReference type="EMBL" id="NSIT01000118">
    <property type="protein sequence ID" value="PJE78879.1"/>
    <property type="molecule type" value="Genomic_DNA"/>
</dbReference>
<organism evidence="1">
    <name type="scientific">invertebrate metagenome</name>
    <dbReference type="NCBI Taxonomy" id="1711999"/>
    <lineage>
        <taxon>unclassified sequences</taxon>
        <taxon>metagenomes</taxon>
        <taxon>organismal metagenomes</taxon>
    </lineage>
</organism>
<gene>
    <name evidence="1" type="ORF">CI610_02152</name>
</gene>
<comment type="caution">
    <text evidence="1">The sequence shown here is derived from an EMBL/GenBank/DDBJ whole genome shotgun (WGS) entry which is preliminary data.</text>
</comment>
<reference evidence="1" key="1">
    <citation type="journal article" date="2017" name="Appl. Environ. Microbiol.">
        <title>Molecular characterization of an Endozoicomonas-like organism causing infection in king scallop Pecten maximus L.</title>
        <authorList>
            <person name="Cano I."/>
            <person name="van Aerle R."/>
            <person name="Ross S."/>
            <person name="Verner-Jeffreys D.W."/>
            <person name="Paley R.K."/>
            <person name="Rimmer G."/>
            <person name="Ryder D."/>
            <person name="Hooper P."/>
            <person name="Stone D."/>
            <person name="Feist S.W."/>
        </authorList>
    </citation>
    <scope>NUCLEOTIDE SEQUENCE</scope>
</reference>
<protein>
    <submittedName>
        <fullName evidence="1">Uncharacterized protein</fullName>
    </submittedName>
</protein>
<dbReference type="AlphaFoldDB" id="A0A2H9T6Q8"/>